<reference evidence="12 13" key="1">
    <citation type="submission" date="2014-12" db="EMBL/GenBank/DDBJ databases">
        <title>Whole genome sequencing of Sphingobium xenophagum OW59.</title>
        <authorList>
            <person name="Ohta Y."/>
            <person name="Nishi S."/>
            <person name="Hatada Y."/>
        </authorList>
    </citation>
    <scope>NUCLEOTIDE SEQUENCE [LARGE SCALE GENOMIC DNA]</scope>
    <source>
        <strain evidence="12 13">OW59</strain>
    </source>
</reference>
<keyword evidence="2" id="KW-0813">Transport</keyword>
<comment type="subcellular location">
    <subcellularLocation>
        <location evidence="1">Cell outer membrane</location>
        <topology evidence="1">Multi-pass membrane protein</topology>
    </subcellularLocation>
</comment>
<gene>
    <name evidence="12" type="ORF">MBESOW_P4146</name>
</gene>
<keyword evidence="13" id="KW-1185">Reference proteome</keyword>
<name>A0A401J8B6_SPHXE</name>
<evidence type="ECO:0000256" key="10">
    <source>
        <dbReference type="ARBA" id="ARBA00023237"/>
    </source>
</evidence>
<keyword evidence="4" id="KW-0410">Iron transport</keyword>
<evidence type="ECO:0000256" key="6">
    <source>
        <dbReference type="ARBA" id="ARBA00023004"/>
    </source>
</evidence>
<evidence type="ECO:0000256" key="5">
    <source>
        <dbReference type="ARBA" id="ARBA00022692"/>
    </source>
</evidence>
<dbReference type="GO" id="GO:0009279">
    <property type="term" value="C:cell outer membrane"/>
    <property type="evidence" value="ECO:0007669"/>
    <property type="project" value="UniProtKB-SubCell"/>
</dbReference>
<keyword evidence="9" id="KW-0472">Membrane</keyword>
<evidence type="ECO:0000259" key="11">
    <source>
        <dbReference type="Pfam" id="PF00593"/>
    </source>
</evidence>
<dbReference type="InterPro" id="IPR039426">
    <property type="entry name" value="TonB-dep_rcpt-like"/>
</dbReference>
<evidence type="ECO:0000256" key="8">
    <source>
        <dbReference type="ARBA" id="ARBA00023077"/>
    </source>
</evidence>
<dbReference type="Pfam" id="PF00593">
    <property type="entry name" value="TonB_dep_Rec_b-barrel"/>
    <property type="match status" value="1"/>
</dbReference>
<feature type="domain" description="TonB-dependent receptor-like beta-barrel" evidence="11">
    <location>
        <begin position="126"/>
        <end position="559"/>
    </location>
</feature>
<dbReference type="InterPro" id="IPR036942">
    <property type="entry name" value="Beta-barrel_TonB_sf"/>
</dbReference>
<organism evidence="12 13">
    <name type="scientific">Sphingobium xenophagum</name>
    <dbReference type="NCBI Taxonomy" id="121428"/>
    <lineage>
        <taxon>Bacteria</taxon>
        <taxon>Pseudomonadati</taxon>
        <taxon>Pseudomonadota</taxon>
        <taxon>Alphaproteobacteria</taxon>
        <taxon>Sphingomonadales</taxon>
        <taxon>Sphingomonadaceae</taxon>
        <taxon>Sphingobium</taxon>
    </lineage>
</organism>
<evidence type="ECO:0000256" key="4">
    <source>
        <dbReference type="ARBA" id="ARBA00022496"/>
    </source>
</evidence>
<dbReference type="SUPFAM" id="SSF56935">
    <property type="entry name" value="Porins"/>
    <property type="match status" value="1"/>
</dbReference>
<dbReference type="Proteomes" id="UP000290975">
    <property type="component" value="Unassembled WGS sequence"/>
</dbReference>
<dbReference type="InterPro" id="IPR000531">
    <property type="entry name" value="Beta-barrel_TonB"/>
</dbReference>
<keyword evidence="5" id="KW-0812">Transmembrane</keyword>
<keyword evidence="10" id="KW-0998">Cell outer membrane</keyword>
<comment type="caution">
    <text evidence="12">The sequence shown here is derived from an EMBL/GenBank/DDBJ whole genome shotgun (WGS) entry which is preliminary data.</text>
</comment>
<dbReference type="AlphaFoldDB" id="A0A401J8B6"/>
<evidence type="ECO:0000313" key="12">
    <source>
        <dbReference type="EMBL" id="GBH32916.1"/>
    </source>
</evidence>
<dbReference type="EMBL" id="BBQY01000051">
    <property type="protein sequence ID" value="GBH32916.1"/>
    <property type="molecule type" value="Genomic_DNA"/>
</dbReference>
<dbReference type="Gene3D" id="2.40.170.20">
    <property type="entry name" value="TonB-dependent receptor, beta-barrel domain"/>
    <property type="match status" value="1"/>
</dbReference>
<sequence length="593" mass="64337">MDRLGGEVSVGYGNFDTFTMKGFITTPIIEDKLAISVSGFRETADNYFENLVPDVPLQNIKNYLVRGKILFTPTSDTRIVLNAFKSRHLGAETVQFFPRNDVTAANAYPGAIVPKKPYQVASNVRQTEDVKAKGVSLQINQNTSAGDFTIIGSWDESSSLTTSPAFAGAIPGFNGVNFFSGVYDESWSAEANFASRKFGRFSFVAGANYYFNNNGWDPTVSRTDLPGTSSDVTLFGKQKTHAYAFYGEATLEVTDDLSIIGGLRYSSEKRNLKGSILPGVVSQEDGLRYDWGSRTFNSVTQRASIRYKVNPNSNLYFTYSTGFKSGNLDNTTIPFAQSPESCATANVTVPGSCSFPTSVEPEKITAFELGLKSAISSRVNVDFAIFYNKLKDMQILTFQDACFVAPCPPNPTTSLGRLSNAAQGKMYGAELTLDARLSRELRVTGAISVLDATFSSYPNATWNVYNGTNTSLDTTPVVSATGKQMPRAPKATASLSATYTKELDLGTFSFTANGYASERIFYDVGNVFDQKAYATLGLSASFSPAAVPGLTVTGWGTNITSTRVMLANFYNNSGANESYQRPATYGLRVGYSF</sequence>
<dbReference type="GO" id="GO:0006826">
    <property type="term" value="P:iron ion transport"/>
    <property type="evidence" value="ECO:0007669"/>
    <property type="project" value="UniProtKB-KW"/>
</dbReference>
<evidence type="ECO:0000256" key="9">
    <source>
        <dbReference type="ARBA" id="ARBA00023136"/>
    </source>
</evidence>
<evidence type="ECO:0000256" key="3">
    <source>
        <dbReference type="ARBA" id="ARBA00022452"/>
    </source>
</evidence>
<protein>
    <submittedName>
        <fullName evidence="12">Iron complex outermembrane recepter protein</fullName>
    </submittedName>
</protein>
<accession>A0A401J8B6</accession>
<keyword evidence="3" id="KW-1134">Transmembrane beta strand</keyword>
<dbReference type="PANTHER" id="PTHR32552:SF81">
    <property type="entry name" value="TONB-DEPENDENT OUTER MEMBRANE RECEPTOR"/>
    <property type="match status" value="1"/>
</dbReference>
<proteinExistence type="predicted"/>
<evidence type="ECO:0000256" key="1">
    <source>
        <dbReference type="ARBA" id="ARBA00004571"/>
    </source>
</evidence>
<keyword evidence="8" id="KW-0798">TonB box</keyword>
<keyword evidence="7" id="KW-0406">Ion transport</keyword>
<evidence type="ECO:0000313" key="13">
    <source>
        <dbReference type="Proteomes" id="UP000290975"/>
    </source>
</evidence>
<evidence type="ECO:0000256" key="2">
    <source>
        <dbReference type="ARBA" id="ARBA00022448"/>
    </source>
</evidence>
<evidence type="ECO:0000256" key="7">
    <source>
        <dbReference type="ARBA" id="ARBA00023065"/>
    </source>
</evidence>
<keyword evidence="6" id="KW-0408">Iron</keyword>
<dbReference type="PANTHER" id="PTHR32552">
    <property type="entry name" value="FERRICHROME IRON RECEPTOR-RELATED"/>
    <property type="match status" value="1"/>
</dbReference>